<accession>A0A8J2R6R7</accession>
<keyword evidence="1" id="KW-0479">Metal-binding</keyword>
<dbReference type="Proteomes" id="UP000789524">
    <property type="component" value="Unassembled WGS sequence"/>
</dbReference>
<evidence type="ECO:0000256" key="2">
    <source>
        <dbReference type="ARBA" id="ARBA00022771"/>
    </source>
</evidence>
<dbReference type="AlphaFoldDB" id="A0A8J2R6R7"/>
<reference evidence="6" key="1">
    <citation type="submission" date="2021-09" db="EMBL/GenBank/DDBJ databases">
        <authorList>
            <person name="Martin H S."/>
        </authorList>
    </citation>
    <scope>NUCLEOTIDE SEQUENCE</scope>
</reference>
<dbReference type="InterPro" id="IPR007588">
    <property type="entry name" value="Znf_FLYWCH"/>
</dbReference>
<gene>
    <name evidence="6" type="ORF">DCHRY22_LOCUS13488</name>
</gene>
<keyword evidence="2" id="KW-0863">Zinc-finger</keyword>
<name>A0A8J2R6R7_9NEOP</name>
<organism evidence="6 7">
    <name type="scientific">Danaus chrysippus</name>
    <name type="common">African queen</name>
    <dbReference type="NCBI Taxonomy" id="151541"/>
    <lineage>
        <taxon>Eukaryota</taxon>
        <taxon>Metazoa</taxon>
        <taxon>Ecdysozoa</taxon>
        <taxon>Arthropoda</taxon>
        <taxon>Hexapoda</taxon>
        <taxon>Insecta</taxon>
        <taxon>Pterygota</taxon>
        <taxon>Neoptera</taxon>
        <taxon>Endopterygota</taxon>
        <taxon>Lepidoptera</taxon>
        <taxon>Glossata</taxon>
        <taxon>Ditrysia</taxon>
        <taxon>Papilionoidea</taxon>
        <taxon>Nymphalidae</taxon>
        <taxon>Danainae</taxon>
        <taxon>Danaini</taxon>
        <taxon>Danaina</taxon>
        <taxon>Danaus</taxon>
        <taxon>Anosia</taxon>
    </lineage>
</organism>
<evidence type="ECO:0000256" key="4">
    <source>
        <dbReference type="SAM" id="MobiDB-lite"/>
    </source>
</evidence>
<evidence type="ECO:0000256" key="1">
    <source>
        <dbReference type="ARBA" id="ARBA00022723"/>
    </source>
</evidence>
<comment type="caution">
    <text evidence="6">The sequence shown here is derived from an EMBL/GenBank/DDBJ whole genome shotgun (WGS) entry which is preliminary data.</text>
</comment>
<evidence type="ECO:0000313" key="6">
    <source>
        <dbReference type="EMBL" id="CAG9580000.1"/>
    </source>
</evidence>
<proteinExistence type="predicted"/>
<dbReference type="Pfam" id="PF04500">
    <property type="entry name" value="FLYWCH"/>
    <property type="match status" value="1"/>
</dbReference>
<sequence length="394" mass="45679">MSYDNILDFKFIRTSQGSLLMVNGYTFSKNNRSNNYYCSKKDQGCKARLKMGSNGVIINQDVNHLHPPPKYVRTSTDTFKFITTHNATLLMLNKYTYAKHCKSDNYYCSKIKKGCSARLKIVQGEMVVRKDVHNHPPPVFYCSSEGIYTKNFYCSKKDAGCKARVKLLEDGNVSSQSITNHAHPPPKYMITSSGHYVKIYEFNFITIVGNKRLLMVQGYTFAKTNKRHWYCSKKAKGCKARVFLNSDETELEFYAIEFIPSNRSNGRLLVHRDYTYVSMNTKTRWYCSKKKMGCKTKLVITPEGQFLELLGQHDHPPPLLYRTKDGQVIKVNSKFCLNFEILNDDADFLRYYRRYRAQNPQKFQVKREEEEDTSDPIGRVTDILSSLIPSKNKQ</sequence>
<evidence type="ECO:0000259" key="5">
    <source>
        <dbReference type="Pfam" id="PF04500"/>
    </source>
</evidence>
<dbReference type="Gene3D" id="2.20.25.240">
    <property type="match status" value="4"/>
</dbReference>
<keyword evidence="7" id="KW-1185">Reference proteome</keyword>
<dbReference type="OrthoDB" id="7438973at2759"/>
<evidence type="ECO:0000313" key="7">
    <source>
        <dbReference type="Proteomes" id="UP000789524"/>
    </source>
</evidence>
<feature type="region of interest" description="Disordered" evidence="4">
    <location>
        <begin position="364"/>
        <end position="394"/>
    </location>
</feature>
<dbReference type="GO" id="GO:0008270">
    <property type="term" value="F:zinc ion binding"/>
    <property type="evidence" value="ECO:0007669"/>
    <property type="project" value="UniProtKB-KW"/>
</dbReference>
<protein>
    <submittedName>
        <fullName evidence="6">(African queen) hypothetical protein</fullName>
    </submittedName>
</protein>
<dbReference type="EMBL" id="CAKASE010000079">
    <property type="protein sequence ID" value="CAG9580000.1"/>
    <property type="molecule type" value="Genomic_DNA"/>
</dbReference>
<keyword evidence="3" id="KW-0862">Zinc</keyword>
<feature type="compositionally biased region" description="Polar residues" evidence="4">
    <location>
        <begin position="383"/>
        <end position="394"/>
    </location>
</feature>
<feature type="domain" description="FLYWCH-type" evidence="5">
    <location>
        <begin position="15"/>
        <end position="66"/>
    </location>
</feature>
<evidence type="ECO:0000256" key="3">
    <source>
        <dbReference type="ARBA" id="ARBA00022833"/>
    </source>
</evidence>